<dbReference type="GO" id="GO:0006313">
    <property type="term" value="P:DNA transposition"/>
    <property type="evidence" value="ECO:0007669"/>
    <property type="project" value="InterPro"/>
</dbReference>
<gene>
    <name evidence="2" type="ORF">FD21_GL001864</name>
</gene>
<comment type="caution">
    <text evidence="2">The sequence shown here is derived from an EMBL/GenBank/DDBJ whole genome shotgun (WGS) entry which is preliminary data.</text>
</comment>
<dbReference type="GO" id="GO:0003677">
    <property type="term" value="F:DNA binding"/>
    <property type="evidence" value="ECO:0007669"/>
    <property type="project" value="InterPro"/>
</dbReference>
<dbReference type="InterPro" id="IPR009057">
    <property type="entry name" value="Homeodomain-like_sf"/>
</dbReference>
<evidence type="ECO:0000259" key="1">
    <source>
        <dbReference type="Pfam" id="PF08861"/>
    </source>
</evidence>
<reference evidence="2 3" key="1">
    <citation type="journal article" date="2015" name="Genome Announc.">
        <title>Expanding the biotechnology potential of lactobacilli through comparative genomics of 213 strains and associated genera.</title>
        <authorList>
            <person name="Sun Z."/>
            <person name="Harris H.M."/>
            <person name="McCann A."/>
            <person name="Guo C."/>
            <person name="Argimon S."/>
            <person name="Zhang W."/>
            <person name="Yang X."/>
            <person name="Jeffery I.B."/>
            <person name="Cooney J.C."/>
            <person name="Kagawa T.F."/>
            <person name="Liu W."/>
            <person name="Song Y."/>
            <person name="Salvetti E."/>
            <person name="Wrobel A."/>
            <person name="Rasinkangas P."/>
            <person name="Parkhill J."/>
            <person name="Rea M.C."/>
            <person name="O'Sullivan O."/>
            <person name="Ritari J."/>
            <person name="Douillard F.P."/>
            <person name="Paul Ross R."/>
            <person name="Yang R."/>
            <person name="Briner A.E."/>
            <person name="Felis G.E."/>
            <person name="de Vos W.M."/>
            <person name="Barrangou R."/>
            <person name="Klaenhammer T.R."/>
            <person name="Caufield P.W."/>
            <person name="Cui Y."/>
            <person name="Zhang H."/>
            <person name="O'Toole P.W."/>
        </authorList>
    </citation>
    <scope>NUCLEOTIDE SEQUENCE [LARGE SCALE GENOMIC DNA]</scope>
    <source>
        <strain evidence="2 3">DSM 20605</strain>
    </source>
</reference>
<feature type="domain" description="DUF1828" evidence="1">
    <location>
        <begin position="59"/>
        <end position="102"/>
    </location>
</feature>
<sequence>MATKYDIDFKKMIVSLYQNGEKVKDLTSEYGISDKNIYAWLKEQYNFSDLDSNVVKIETPLLDSTFDYIVFYAQGLKDNSIIITDDGWTIDNLNSYGINFDGRSKT</sequence>
<dbReference type="Pfam" id="PF01527">
    <property type="entry name" value="HTH_Tnp_1"/>
    <property type="match status" value="1"/>
</dbReference>
<dbReference type="Gene3D" id="1.10.10.60">
    <property type="entry name" value="Homeodomain-like"/>
    <property type="match status" value="1"/>
</dbReference>
<name>A0A0R2C9N5_9LACO</name>
<dbReference type="STRING" id="1133569.FD21_GL001864"/>
<dbReference type="Proteomes" id="UP000051576">
    <property type="component" value="Unassembled WGS sequence"/>
</dbReference>
<dbReference type="InterPro" id="IPR014960">
    <property type="entry name" value="DUF1828"/>
</dbReference>
<dbReference type="Pfam" id="PF08861">
    <property type="entry name" value="DUF1828"/>
    <property type="match status" value="1"/>
</dbReference>
<protein>
    <recommendedName>
        <fullName evidence="1">DUF1828 domain-containing protein</fullName>
    </recommendedName>
</protein>
<dbReference type="AlphaFoldDB" id="A0A0R2C9N5"/>
<dbReference type="RefSeq" id="WP_082610350.1">
    <property type="nucleotide sequence ID" value="NZ_AYYX01000068.1"/>
</dbReference>
<organism evidence="2 3">
    <name type="scientific">Liquorilactobacillus vini DSM 20605</name>
    <dbReference type="NCBI Taxonomy" id="1133569"/>
    <lineage>
        <taxon>Bacteria</taxon>
        <taxon>Bacillati</taxon>
        <taxon>Bacillota</taxon>
        <taxon>Bacilli</taxon>
        <taxon>Lactobacillales</taxon>
        <taxon>Lactobacillaceae</taxon>
        <taxon>Liquorilactobacillus</taxon>
    </lineage>
</organism>
<evidence type="ECO:0000313" key="2">
    <source>
        <dbReference type="EMBL" id="KRM84907.1"/>
    </source>
</evidence>
<dbReference type="EMBL" id="AYYX01000068">
    <property type="protein sequence ID" value="KRM84907.1"/>
    <property type="molecule type" value="Genomic_DNA"/>
</dbReference>
<evidence type="ECO:0000313" key="3">
    <source>
        <dbReference type="Proteomes" id="UP000051576"/>
    </source>
</evidence>
<dbReference type="PATRIC" id="fig|1133569.4.peg.2019"/>
<keyword evidence="3" id="KW-1185">Reference proteome</keyword>
<dbReference type="InterPro" id="IPR002514">
    <property type="entry name" value="Transposase_8"/>
</dbReference>
<proteinExistence type="predicted"/>
<dbReference type="GO" id="GO:0004803">
    <property type="term" value="F:transposase activity"/>
    <property type="evidence" value="ECO:0007669"/>
    <property type="project" value="InterPro"/>
</dbReference>
<accession>A0A0R2C9N5</accession>
<dbReference type="SUPFAM" id="SSF46689">
    <property type="entry name" value="Homeodomain-like"/>
    <property type="match status" value="1"/>
</dbReference>